<evidence type="ECO:0000259" key="12">
    <source>
        <dbReference type="Pfam" id="PF08264"/>
    </source>
</evidence>
<feature type="binding site" evidence="9">
    <location>
        <position position="631"/>
    </location>
    <ligand>
        <name>ATP</name>
        <dbReference type="ChEBI" id="CHEBI:30616"/>
    </ligand>
</feature>
<dbReference type="InterPro" id="IPR001412">
    <property type="entry name" value="aa-tRNA-synth_I_CS"/>
</dbReference>
<keyword evidence="7 9" id="KW-0030">Aminoacyl-tRNA synthetase</keyword>
<dbReference type="AlphaFoldDB" id="A0AAE2ZRR5"/>
<dbReference type="SUPFAM" id="SSF47323">
    <property type="entry name" value="Anticodon-binding domain of a subclass of class I aminoacyl-tRNA synthetases"/>
    <property type="match status" value="1"/>
</dbReference>
<organism evidence="15 16">
    <name type="scientific">Flavimaribacter sediminis</name>
    <dbReference type="NCBI Taxonomy" id="2865987"/>
    <lineage>
        <taxon>Bacteria</taxon>
        <taxon>Pseudomonadati</taxon>
        <taxon>Pseudomonadota</taxon>
        <taxon>Alphaproteobacteria</taxon>
        <taxon>Hyphomicrobiales</taxon>
        <taxon>Rhizobiaceae</taxon>
        <taxon>Flavimaribacter</taxon>
    </lineage>
</organism>
<keyword evidence="4 9" id="KW-0547">Nucleotide-binding</keyword>
<keyword evidence="6 9" id="KW-0648">Protein biosynthesis</keyword>
<dbReference type="Gene3D" id="2.20.28.290">
    <property type="match status" value="1"/>
</dbReference>
<dbReference type="Gene3D" id="1.10.730.10">
    <property type="entry name" value="Isoleucyl-tRNA Synthetase, Domain 1"/>
    <property type="match status" value="2"/>
</dbReference>
<evidence type="ECO:0000256" key="2">
    <source>
        <dbReference type="ARBA" id="ARBA00022490"/>
    </source>
</evidence>
<feature type="domain" description="Leucyl-tRNA synthetase editing" evidence="14">
    <location>
        <begin position="222"/>
        <end position="412"/>
    </location>
</feature>
<reference evidence="15" key="1">
    <citation type="submission" date="2021-08" db="EMBL/GenBank/DDBJ databases">
        <title>Hoeflea bacterium WL0058 sp. nov., isolated from the sediment.</title>
        <authorList>
            <person name="Wang L."/>
            <person name="Zhang D."/>
        </authorList>
    </citation>
    <scope>NUCLEOTIDE SEQUENCE</scope>
    <source>
        <strain evidence="15">WL0058</strain>
    </source>
</reference>
<dbReference type="InterPro" id="IPR014729">
    <property type="entry name" value="Rossmann-like_a/b/a_fold"/>
</dbReference>
<dbReference type="Gene3D" id="3.40.50.620">
    <property type="entry name" value="HUPs"/>
    <property type="match status" value="2"/>
</dbReference>
<dbReference type="FunFam" id="1.10.730.10:FF:000002">
    <property type="entry name" value="Leucine--tRNA ligase"/>
    <property type="match status" value="1"/>
</dbReference>
<evidence type="ECO:0000256" key="7">
    <source>
        <dbReference type="ARBA" id="ARBA00023146"/>
    </source>
</evidence>
<dbReference type="InterPro" id="IPR009080">
    <property type="entry name" value="tRNAsynth_Ia_anticodon-bd"/>
</dbReference>
<dbReference type="Proteomes" id="UP001196509">
    <property type="component" value="Unassembled WGS sequence"/>
</dbReference>
<protein>
    <recommendedName>
        <fullName evidence="9">Leucine--tRNA ligase</fullName>
        <ecNumber evidence="9">6.1.1.4</ecNumber>
    </recommendedName>
    <alternativeName>
        <fullName evidence="9">Leucyl-tRNA synthetase</fullName>
        <shortName evidence="9">LeuRS</shortName>
    </alternativeName>
</protein>
<feature type="domain" description="Methionyl/Leucyl tRNA synthetase" evidence="13">
    <location>
        <begin position="38"/>
        <end position="172"/>
    </location>
</feature>
<gene>
    <name evidence="9 15" type="primary">leuS</name>
    <name evidence="15" type="ORF">K1W69_14265</name>
</gene>
<keyword evidence="5 9" id="KW-0067">ATP-binding</keyword>
<evidence type="ECO:0000256" key="5">
    <source>
        <dbReference type="ARBA" id="ARBA00022840"/>
    </source>
</evidence>
<evidence type="ECO:0000256" key="6">
    <source>
        <dbReference type="ARBA" id="ARBA00022917"/>
    </source>
</evidence>
<keyword evidence="2 9" id="KW-0963">Cytoplasm</keyword>
<comment type="caution">
    <text evidence="15">The sequence shown here is derived from an EMBL/GenBank/DDBJ whole genome shotgun (WGS) entry which is preliminary data.</text>
</comment>
<dbReference type="PROSITE" id="PS00178">
    <property type="entry name" value="AA_TRNA_LIGASE_I"/>
    <property type="match status" value="1"/>
</dbReference>
<evidence type="ECO:0000256" key="4">
    <source>
        <dbReference type="ARBA" id="ARBA00022741"/>
    </source>
</evidence>
<feature type="domain" description="Methionyl/Valyl/Leucyl/Isoleucyl-tRNA synthetase anticodon-binding" evidence="12">
    <location>
        <begin position="712"/>
        <end position="837"/>
    </location>
</feature>
<evidence type="ECO:0000259" key="13">
    <source>
        <dbReference type="Pfam" id="PF09334"/>
    </source>
</evidence>
<dbReference type="InterPro" id="IPR025709">
    <property type="entry name" value="Leu_tRNA-synth_edit"/>
</dbReference>
<dbReference type="Pfam" id="PF08264">
    <property type="entry name" value="Anticodon_1"/>
    <property type="match status" value="1"/>
</dbReference>
<dbReference type="GO" id="GO:0005829">
    <property type="term" value="C:cytosol"/>
    <property type="evidence" value="ECO:0007669"/>
    <property type="project" value="TreeGrafter"/>
</dbReference>
<proteinExistence type="inferred from homology"/>
<dbReference type="InterPro" id="IPR013155">
    <property type="entry name" value="M/V/L/I-tRNA-synth_anticd-bd"/>
</dbReference>
<evidence type="ECO:0000256" key="10">
    <source>
        <dbReference type="RuleBase" id="RU363035"/>
    </source>
</evidence>
<dbReference type="InterPro" id="IPR002302">
    <property type="entry name" value="Leu-tRNA-ligase"/>
</dbReference>
<dbReference type="InterPro" id="IPR009008">
    <property type="entry name" value="Val/Leu/Ile-tRNA-synth_edit"/>
</dbReference>
<dbReference type="Pfam" id="PF00133">
    <property type="entry name" value="tRNA-synt_1"/>
    <property type="match status" value="2"/>
</dbReference>
<dbReference type="InterPro" id="IPR015413">
    <property type="entry name" value="Methionyl/Leucyl_tRNA_Synth"/>
</dbReference>
<feature type="domain" description="Aminoacyl-tRNA synthetase class Ia" evidence="11">
    <location>
        <begin position="627"/>
        <end position="666"/>
    </location>
</feature>
<dbReference type="GO" id="GO:0005524">
    <property type="term" value="F:ATP binding"/>
    <property type="evidence" value="ECO:0007669"/>
    <property type="project" value="UniProtKB-UniRule"/>
</dbReference>
<dbReference type="NCBIfam" id="TIGR00396">
    <property type="entry name" value="leuS_bact"/>
    <property type="match status" value="1"/>
</dbReference>
<keyword evidence="16" id="KW-1185">Reference proteome</keyword>
<dbReference type="HAMAP" id="MF_00049_B">
    <property type="entry name" value="Leu_tRNA_synth_B"/>
    <property type="match status" value="1"/>
</dbReference>
<evidence type="ECO:0000313" key="15">
    <source>
        <dbReference type="EMBL" id="MBW8638357.1"/>
    </source>
</evidence>
<dbReference type="EC" id="6.1.1.4" evidence="9"/>
<dbReference type="FunFam" id="3.40.50.620:FF:000003">
    <property type="entry name" value="Leucine--tRNA ligase"/>
    <property type="match status" value="1"/>
</dbReference>
<evidence type="ECO:0000256" key="8">
    <source>
        <dbReference type="ARBA" id="ARBA00047469"/>
    </source>
</evidence>
<dbReference type="Pfam" id="PF13603">
    <property type="entry name" value="tRNA-synt_1_2"/>
    <property type="match status" value="1"/>
</dbReference>
<comment type="similarity">
    <text evidence="1 9 10">Belongs to the class-I aminoacyl-tRNA synthetase family.</text>
</comment>
<evidence type="ECO:0000259" key="11">
    <source>
        <dbReference type="Pfam" id="PF00133"/>
    </source>
</evidence>
<keyword evidence="3 9" id="KW-0436">Ligase</keyword>
<evidence type="ECO:0000259" key="14">
    <source>
        <dbReference type="Pfam" id="PF13603"/>
    </source>
</evidence>
<dbReference type="SUPFAM" id="SSF50677">
    <property type="entry name" value="ValRS/IleRS/LeuRS editing domain"/>
    <property type="match status" value="1"/>
</dbReference>
<feature type="short sequence motif" description="'KMSKS' region" evidence="9">
    <location>
        <begin position="628"/>
        <end position="632"/>
    </location>
</feature>
<dbReference type="SUPFAM" id="SSF52374">
    <property type="entry name" value="Nucleotidylyl transferase"/>
    <property type="match status" value="1"/>
</dbReference>
<comment type="catalytic activity">
    <reaction evidence="8 9">
        <text>tRNA(Leu) + L-leucine + ATP = L-leucyl-tRNA(Leu) + AMP + diphosphate</text>
        <dbReference type="Rhea" id="RHEA:11688"/>
        <dbReference type="Rhea" id="RHEA-COMP:9613"/>
        <dbReference type="Rhea" id="RHEA-COMP:9622"/>
        <dbReference type="ChEBI" id="CHEBI:30616"/>
        <dbReference type="ChEBI" id="CHEBI:33019"/>
        <dbReference type="ChEBI" id="CHEBI:57427"/>
        <dbReference type="ChEBI" id="CHEBI:78442"/>
        <dbReference type="ChEBI" id="CHEBI:78494"/>
        <dbReference type="ChEBI" id="CHEBI:456215"/>
        <dbReference type="EC" id="6.1.1.4"/>
    </reaction>
</comment>
<sequence length="872" mass="97534">MAIERYNPRDAEPRWQKIWQEQRLFETANDDPRPKYYVLEMFPYPSGRIHMGHVRNYAMGDVVARYKRARGHNVLHPMGWDAFGMPAENAAMQNKVHPKEWTYGNIDTMRKQLKSMGLSLDWSREFATCDVEYYHHQQQLFLDFLEHGLVYRKQSKVNWDPVDQTVLANEQVIDGRGWRSGALVEQRELTQWFFRITDFSEDLLESLEELDQWPEKVRLMQKNWIGRSDGLHISWEIVSETAPAGEELLEVYTTRPDTIFGASFMAIAADHPLALTAASSNPELAAFCQECRRAGTSLAALETAEKVGYDTKIRVRHPFDENWTLPVYVANFVLMDYGTGAIFGCPSGDQRDLDFANKYGLPVTAVVMPKGEDSASFQITEDAYVGDGVMINSRFLDGLTPQEAFDAVAEKLSDKKVAGEQQAFRQVNYRLRDWGISRQRYWGCPIPVVHCDACGVVPLRREDLPVSLPDNIDFDKPGNPLDRHPTWRNVACPKCGSPAKRETDTMDTFVDSSWYFARFTAPDVSEPTDPAAADAWLPVDQYIGGIEHAILHLLYSRFFSRAMKIAGHLDVKEPFKGLFTQGMVVHETYRGKGGWVTPAEVKLEEQDGVRRAIHLDSGEELTIGAIEKMSKSTRNVVDPDDIIASFGADTARFFMLSDSPPDRDVIWTEAGVEGAYRFLQRSWRLIGDAADTLREVAPAAANAGDAASVSRAAHRTLKAVGEDIERLAFNKAIARIYELVNEISAPLRAVAEGQADAAMSGALREAVEIVIAIMAPMTPHFAEECNALLGGKSLVAKSDWPEYDPALVIDSTVTLPVQINGKKRAELAIARDADQQAVENAVLEIPAVQSALSGKAPRKIIVVPQRIVNVVI</sequence>
<feature type="short sequence motif" description="'HIGH' region" evidence="9">
    <location>
        <begin position="43"/>
        <end position="53"/>
    </location>
</feature>
<dbReference type="GO" id="GO:0006429">
    <property type="term" value="P:leucyl-tRNA aminoacylation"/>
    <property type="evidence" value="ECO:0007669"/>
    <property type="project" value="UniProtKB-UniRule"/>
</dbReference>
<dbReference type="PRINTS" id="PR00985">
    <property type="entry name" value="TRNASYNTHLEU"/>
</dbReference>
<feature type="domain" description="Aminoacyl-tRNA synthetase class Ia" evidence="11">
    <location>
        <begin position="422"/>
        <end position="587"/>
    </location>
</feature>
<dbReference type="PANTHER" id="PTHR43740">
    <property type="entry name" value="LEUCYL-TRNA SYNTHETASE"/>
    <property type="match status" value="1"/>
</dbReference>
<dbReference type="CDD" id="cd00812">
    <property type="entry name" value="LeuRS_core"/>
    <property type="match status" value="1"/>
</dbReference>
<dbReference type="InterPro" id="IPR002300">
    <property type="entry name" value="aa-tRNA-synth_Ia"/>
</dbReference>
<accession>A0AAE2ZRR5</accession>
<comment type="subcellular location">
    <subcellularLocation>
        <location evidence="9">Cytoplasm</location>
    </subcellularLocation>
</comment>
<evidence type="ECO:0000256" key="1">
    <source>
        <dbReference type="ARBA" id="ARBA00005594"/>
    </source>
</evidence>
<dbReference type="PANTHER" id="PTHR43740:SF2">
    <property type="entry name" value="LEUCINE--TRNA LIGASE, MITOCHONDRIAL"/>
    <property type="match status" value="1"/>
</dbReference>
<dbReference type="CDD" id="cd07958">
    <property type="entry name" value="Anticodon_Ia_Leu_BEm"/>
    <property type="match status" value="1"/>
</dbReference>
<dbReference type="GO" id="GO:0002161">
    <property type="term" value="F:aminoacyl-tRNA deacylase activity"/>
    <property type="evidence" value="ECO:0007669"/>
    <property type="project" value="InterPro"/>
</dbReference>
<evidence type="ECO:0000256" key="9">
    <source>
        <dbReference type="HAMAP-Rule" id="MF_00049"/>
    </source>
</evidence>
<dbReference type="GO" id="GO:0004823">
    <property type="term" value="F:leucine-tRNA ligase activity"/>
    <property type="evidence" value="ECO:0007669"/>
    <property type="project" value="UniProtKB-UniRule"/>
</dbReference>
<dbReference type="Gene3D" id="3.10.20.590">
    <property type="match status" value="1"/>
</dbReference>
<dbReference type="RefSeq" id="WP_220228986.1">
    <property type="nucleotide sequence ID" value="NZ_JAICBX010000002.1"/>
</dbReference>
<dbReference type="EMBL" id="JAICBX010000002">
    <property type="protein sequence ID" value="MBW8638357.1"/>
    <property type="molecule type" value="Genomic_DNA"/>
</dbReference>
<evidence type="ECO:0000256" key="3">
    <source>
        <dbReference type="ARBA" id="ARBA00022598"/>
    </source>
</evidence>
<name>A0AAE2ZRR5_9HYPH</name>
<dbReference type="Pfam" id="PF09334">
    <property type="entry name" value="tRNA-synt_1g"/>
    <property type="match status" value="1"/>
</dbReference>
<evidence type="ECO:0000313" key="16">
    <source>
        <dbReference type="Proteomes" id="UP001196509"/>
    </source>
</evidence>